<dbReference type="InterPro" id="IPR002938">
    <property type="entry name" value="FAD-bd"/>
</dbReference>
<dbReference type="SUPFAM" id="SSF51905">
    <property type="entry name" value="FAD/NAD(P)-binding domain"/>
    <property type="match status" value="1"/>
</dbReference>
<dbReference type="EMBL" id="JAUMKJ010000004">
    <property type="protein sequence ID" value="MDO3676280.1"/>
    <property type="molecule type" value="Genomic_DNA"/>
</dbReference>
<sequence>MQIDTDVLIVGAGIAGATLALAMGRKGYNVTLIDRLKRFQNIPKGDFLQPVTIDILNGLGVLPDISRHCATVTKVNYGTIGGVKCFTGNYADLDMPVKYALNGEHRKIHEGVINAATALPNVRFYPGVNAEKLVYANGRVAGVMAGSDEGTVTITCKVLVGSDGIKSKIREQLALKYNLYPYEEKKAKMFVFTLHTAIPPEAEASFYFGQGVSCGAFPLPDNRVRVYLALRKDLWQKIKDEGIEALQALLHSLYPRLKDEVAQIADFKQVQSVPAFYLHTPKWAVDGAVLLGDACHALSPALGQGMNLAIQGAMELAGTLEAALSTGDYSENTLRSYEKKRRKYVRLIQQNSTAHTFCWFVKNAAFVKMRNAAFRRMGNCPNLLKEQMLTTSGYSDKLPSFSHLLRFAGLMKP</sequence>
<organism evidence="3 4">
    <name type="scientific">Paenibacillus ehimensis</name>
    <dbReference type="NCBI Taxonomy" id="79264"/>
    <lineage>
        <taxon>Bacteria</taxon>
        <taxon>Bacillati</taxon>
        <taxon>Bacillota</taxon>
        <taxon>Bacilli</taxon>
        <taxon>Bacillales</taxon>
        <taxon>Paenibacillaceae</taxon>
        <taxon>Paenibacillus</taxon>
    </lineage>
</organism>
<dbReference type="PRINTS" id="PR00420">
    <property type="entry name" value="RNGMNOXGNASE"/>
</dbReference>
<evidence type="ECO:0000313" key="3">
    <source>
        <dbReference type="EMBL" id="MDO3676280.1"/>
    </source>
</evidence>
<dbReference type="PANTHER" id="PTHR43476">
    <property type="entry name" value="3-(3-HYDROXY-PHENYL)PROPIONATE/3-HYDROXYCINNAMIC ACID HYDROXYLASE"/>
    <property type="match status" value="1"/>
</dbReference>
<reference evidence="3" key="1">
    <citation type="submission" date="2023-07" db="EMBL/GenBank/DDBJ databases">
        <authorList>
            <person name="Aktuganov G."/>
            <person name="Boyko T."/>
            <person name="Delegan Y."/>
            <person name="Galimzianova N."/>
            <person name="Gilvanova E."/>
            <person name="Korobov V."/>
            <person name="Kuzmina L."/>
            <person name="Melentiev A."/>
            <person name="Milman P."/>
            <person name="Ryabova A."/>
            <person name="Stupak E."/>
            <person name="Yasakov T."/>
            <person name="Zharikova N."/>
            <person name="Zhurenko E."/>
        </authorList>
    </citation>
    <scope>NUCLEOTIDE SEQUENCE</scope>
    <source>
        <strain evidence="3">IB-739</strain>
    </source>
</reference>
<evidence type="ECO:0000256" key="1">
    <source>
        <dbReference type="ARBA" id="ARBA00023002"/>
    </source>
</evidence>
<gene>
    <name evidence="3" type="ORF">Q3C12_04640</name>
</gene>
<feature type="domain" description="FAD-binding" evidence="2">
    <location>
        <begin position="4"/>
        <end position="351"/>
    </location>
</feature>
<dbReference type="InterPro" id="IPR036188">
    <property type="entry name" value="FAD/NAD-bd_sf"/>
</dbReference>
<name>A0ABT8V8J1_9BACL</name>
<comment type="caution">
    <text evidence="3">The sequence shown here is derived from an EMBL/GenBank/DDBJ whole genome shotgun (WGS) entry which is preliminary data.</text>
</comment>
<dbReference type="Gene3D" id="3.50.50.60">
    <property type="entry name" value="FAD/NAD(P)-binding domain"/>
    <property type="match status" value="1"/>
</dbReference>
<keyword evidence="4" id="KW-1185">Reference proteome</keyword>
<evidence type="ECO:0000259" key="2">
    <source>
        <dbReference type="Pfam" id="PF01494"/>
    </source>
</evidence>
<accession>A0ABT8V8J1</accession>
<evidence type="ECO:0000313" key="4">
    <source>
        <dbReference type="Proteomes" id="UP001168883"/>
    </source>
</evidence>
<dbReference type="RefSeq" id="WP_302877360.1">
    <property type="nucleotide sequence ID" value="NZ_JAUMKJ010000004.1"/>
</dbReference>
<dbReference type="Gene3D" id="3.30.70.2450">
    <property type="match status" value="1"/>
</dbReference>
<keyword evidence="1" id="KW-0560">Oxidoreductase</keyword>
<dbReference type="InterPro" id="IPR050631">
    <property type="entry name" value="PheA/TfdB_FAD_monoxygenase"/>
</dbReference>
<dbReference type="Proteomes" id="UP001168883">
    <property type="component" value="Unassembled WGS sequence"/>
</dbReference>
<dbReference type="Pfam" id="PF01494">
    <property type="entry name" value="FAD_binding_3"/>
    <property type="match status" value="1"/>
</dbReference>
<proteinExistence type="predicted"/>
<dbReference type="PANTHER" id="PTHR43476:SF5">
    <property type="entry name" value="FAD-DEPENDENT MONOOXYGENASE"/>
    <property type="match status" value="1"/>
</dbReference>
<protein>
    <submittedName>
        <fullName evidence="3">NAD(P)/FAD-dependent oxidoreductase</fullName>
    </submittedName>
</protein>